<reference evidence="5 6" key="1">
    <citation type="submission" date="2019-03" db="EMBL/GenBank/DDBJ databases">
        <title>Genomic Encyclopedia of Type Strains, Phase IV (KMG-IV): sequencing the most valuable type-strain genomes for metagenomic binning, comparative biology and taxonomic classification.</title>
        <authorList>
            <person name="Goeker M."/>
        </authorList>
    </citation>
    <scope>NUCLEOTIDE SEQUENCE [LARGE SCALE GENOMIC DNA]</scope>
    <source>
        <strain evidence="5 6">DSM 103792</strain>
    </source>
</reference>
<dbReference type="OrthoDB" id="236568at2"/>
<dbReference type="EMBL" id="SNYM01000015">
    <property type="protein sequence ID" value="TDQ46028.1"/>
    <property type="molecule type" value="Genomic_DNA"/>
</dbReference>
<proteinExistence type="predicted"/>
<gene>
    <name evidence="5" type="ORF">EV696_11522</name>
</gene>
<dbReference type="Pfam" id="PF00072">
    <property type="entry name" value="Response_reg"/>
    <property type="match status" value="1"/>
</dbReference>
<keyword evidence="1" id="KW-0902">Two-component regulatory system</keyword>
<evidence type="ECO:0000259" key="4">
    <source>
        <dbReference type="PROSITE" id="PS50930"/>
    </source>
</evidence>
<dbReference type="SUPFAM" id="SSF52172">
    <property type="entry name" value="CheY-like"/>
    <property type="match status" value="1"/>
</dbReference>
<dbReference type="GO" id="GO:0000156">
    <property type="term" value="F:phosphorelay response regulator activity"/>
    <property type="evidence" value="ECO:0007669"/>
    <property type="project" value="InterPro"/>
</dbReference>
<dbReference type="PROSITE" id="PS50930">
    <property type="entry name" value="HTH_LYTTR"/>
    <property type="match status" value="1"/>
</dbReference>
<dbReference type="InterPro" id="IPR007492">
    <property type="entry name" value="LytTR_DNA-bd_dom"/>
</dbReference>
<protein>
    <submittedName>
        <fullName evidence="5">LytTR family two component transcriptional regulator</fullName>
    </submittedName>
</protein>
<dbReference type="Gene3D" id="2.40.50.1020">
    <property type="entry name" value="LytTr DNA-binding domain"/>
    <property type="match status" value="1"/>
</dbReference>
<dbReference type="Gene3D" id="3.40.50.2300">
    <property type="match status" value="1"/>
</dbReference>
<evidence type="ECO:0000256" key="1">
    <source>
        <dbReference type="ARBA" id="ARBA00023012"/>
    </source>
</evidence>
<sequence length="245" mass="27454">MRVLIVDDETPARMNLRRHLLAFPEMSIVGEAEDGAGALQQIAEQRPDVVLCDIQMPGISGLEVAAACPMQPPPLFVFVTAFDAHALRAFDLNAVDYLLKPFDANRFAQMIGKLKVQLGSREAVQRSQQISNWVYAEPPRLLLPDEQGLVPVAITEIIRVEAAKDWVALVLPERQVILRKTLSATEALLGEQFMQVHRSHLVRIDAIEKLEELGKGDYLLHLANGETIRMSRRFAEEVLNRLGQF</sequence>
<accession>A0A4R6UGU3</accession>
<name>A0A4R6UGU3_9GAMM</name>
<dbReference type="PROSITE" id="PS50110">
    <property type="entry name" value="RESPONSE_REGULATORY"/>
    <property type="match status" value="1"/>
</dbReference>
<dbReference type="InterPro" id="IPR046947">
    <property type="entry name" value="LytR-like"/>
</dbReference>
<dbReference type="Proteomes" id="UP000295375">
    <property type="component" value="Unassembled WGS sequence"/>
</dbReference>
<dbReference type="RefSeq" id="WP_133592104.1">
    <property type="nucleotide sequence ID" value="NZ_CP037953.1"/>
</dbReference>
<dbReference type="GO" id="GO:0003677">
    <property type="term" value="F:DNA binding"/>
    <property type="evidence" value="ECO:0007669"/>
    <property type="project" value="InterPro"/>
</dbReference>
<dbReference type="AlphaFoldDB" id="A0A4R6UGU3"/>
<feature type="domain" description="Response regulatory" evidence="3">
    <location>
        <begin position="2"/>
        <end position="115"/>
    </location>
</feature>
<dbReference type="SMART" id="SM00850">
    <property type="entry name" value="LytTR"/>
    <property type="match status" value="1"/>
</dbReference>
<evidence type="ECO:0000313" key="5">
    <source>
        <dbReference type="EMBL" id="TDQ46028.1"/>
    </source>
</evidence>
<dbReference type="InterPro" id="IPR011006">
    <property type="entry name" value="CheY-like_superfamily"/>
</dbReference>
<dbReference type="SMART" id="SM00448">
    <property type="entry name" value="REC"/>
    <property type="match status" value="1"/>
</dbReference>
<comment type="caution">
    <text evidence="5">The sequence shown here is derived from an EMBL/GenBank/DDBJ whole genome shotgun (WGS) entry which is preliminary data.</text>
</comment>
<keyword evidence="6" id="KW-1185">Reference proteome</keyword>
<keyword evidence="2" id="KW-0597">Phosphoprotein</keyword>
<organism evidence="5 6">
    <name type="scientific">Permianibacter aggregans</name>
    <dbReference type="NCBI Taxonomy" id="1510150"/>
    <lineage>
        <taxon>Bacteria</taxon>
        <taxon>Pseudomonadati</taxon>
        <taxon>Pseudomonadota</taxon>
        <taxon>Gammaproteobacteria</taxon>
        <taxon>Pseudomonadales</taxon>
        <taxon>Pseudomonadaceae</taxon>
        <taxon>Permianibacter</taxon>
    </lineage>
</organism>
<dbReference type="InterPro" id="IPR001789">
    <property type="entry name" value="Sig_transdc_resp-reg_receiver"/>
</dbReference>
<dbReference type="PANTHER" id="PTHR37299">
    <property type="entry name" value="TRANSCRIPTIONAL REGULATOR-RELATED"/>
    <property type="match status" value="1"/>
</dbReference>
<dbReference type="Pfam" id="PF04397">
    <property type="entry name" value="LytTR"/>
    <property type="match status" value="1"/>
</dbReference>
<feature type="modified residue" description="4-aspartylphosphate" evidence="2">
    <location>
        <position position="53"/>
    </location>
</feature>
<evidence type="ECO:0000256" key="2">
    <source>
        <dbReference type="PROSITE-ProRule" id="PRU00169"/>
    </source>
</evidence>
<dbReference type="PANTHER" id="PTHR37299:SF1">
    <property type="entry name" value="STAGE 0 SPORULATION PROTEIN A HOMOLOG"/>
    <property type="match status" value="1"/>
</dbReference>
<feature type="domain" description="HTH LytTR-type" evidence="4">
    <location>
        <begin position="141"/>
        <end position="244"/>
    </location>
</feature>
<evidence type="ECO:0000259" key="3">
    <source>
        <dbReference type="PROSITE" id="PS50110"/>
    </source>
</evidence>
<evidence type="ECO:0000313" key="6">
    <source>
        <dbReference type="Proteomes" id="UP000295375"/>
    </source>
</evidence>